<gene>
    <name evidence="2" type="ORF">Sradi_7190400</name>
</gene>
<name>A0AAW2ISC0_SESRA</name>
<keyword evidence="1" id="KW-0812">Transmembrane</keyword>
<comment type="caution">
    <text evidence="2">The sequence shown here is derived from an EMBL/GenBank/DDBJ whole genome shotgun (WGS) entry which is preliminary data.</text>
</comment>
<dbReference type="AlphaFoldDB" id="A0AAW2ISC0"/>
<sequence length="195" mass="22099">MSIVDSQEGTRTCKLDLNQRNVNRKLKECSKRNKKRNNRRNWNDRIEQQQREQQLCRGRATALKAKFGWTTVQIAKAVSPSSPSTLKCHYRWVPFALSSLAGSLNLCALSTIAFKYKTTLDDMDRNAVMVARGNPAQPRPEPIVVRWKRMWRLLYVLGCMGLFIGFFVITLIGSWKITCGENGNTASPPPPPATT</sequence>
<evidence type="ECO:0000313" key="2">
    <source>
        <dbReference type="EMBL" id="KAL0284713.1"/>
    </source>
</evidence>
<reference evidence="2" key="2">
    <citation type="journal article" date="2024" name="Plant">
        <title>Genomic evolution and insights into agronomic trait innovations of Sesamum species.</title>
        <authorList>
            <person name="Miao H."/>
            <person name="Wang L."/>
            <person name="Qu L."/>
            <person name="Liu H."/>
            <person name="Sun Y."/>
            <person name="Le M."/>
            <person name="Wang Q."/>
            <person name="Wei S."/>
            <person name="Zheng Y."/>
            <person name="Lin W."/>
            <person name="Duan Y."/>
            <person name="Cao H."/>
            <person name="Xiong S."/>
            <person name="Wang X."/>
            <person name="Wei L."/>
            <person name="Li C."/>
            <person name="Ma Q."/>
            <person name="Ju M."/>
            <person name="Zhao R."/>
            <person name="Li G."/>
            <person name="Mu C."/>
            <person name="Tian Q."/>
            <person name="Mei H."/>
            <person name="Zhang T."/>
            <person name="Gao T."/>
            <person name="Zhang H."/>
        </authorList>
    </citation>
    <scope>NUCLEOTIDE SEQUENCE</scope>
    <source>
        <strain evidence="2">G02</strain>
    </source>
</reference>
<organism evidence="2">
    <name type="scientific">Sesamum radiatum</name>
    <name type="common">Black benniseed</name>
    <dbReference type="NCBI Taxonomy" id="300843"/>
    <lineage>
        <taxon>Eukaryota</taxon>
        <taxon>Viridiplantae</taxon>
        <taxon>Streptophyta</taxon>
        <taxon>Embryophyta</taxon>
        <taxon>Tracheophyta</taxon>
        <taxon>Spermatophyta</taxon>
        <taxon>Magnoliopsida</taxon>
        <taxon>eudicotyledons</taxon>
        <taxon>Gunneridae</taxon>
        <taxon>Pentapetalae</taxon>
        <taxon>asterids</taxon>
        <taxon>lamiids</taxon>
        <taxon>Lamiales</taxon>
        <taxon>Pedaliaceae</taxon>
        <taxon>Sesamum</taxon>
    </lineage>
</organism>
<keyword evidence="1" id="KW-0472">Membrane</keyword>
<feature type="transmembrane region" description="Helical" evidence="1">
    <location>
        <begin position="153"/>
        <end position="175"/>
    </location>
</feature>
<accession>A0AAW2ISC0</accession>
<protein>
    <submittedName>
        <fullName evidence="2">Uncharacterized protein</fullName>
    </submittedName>
</protein>
<proteinExistence type="predicted"/>
<evidence type="ECO:0000256" key="1">
    <source>
        <dbReference type="SAM" id="Phobius"/>
    </source>
</evidence>
<feature type="transmembrane region" description="Helical" evidence="1">
    <location>
        <begin position="92"/>
        <end position="114"/>
    </location>
</feature>
<reference evidence="2" key="1">
    <citation type="submission" date="2020-06" db="EMBL/GenBank/DDBJ databases">
        <authorList>
            <person name="Li T."/>
            <person name="Hu X."/>
            <person name="Zhang T."/>
            <person name="Song X."/>
            <person name="Zhang H."/>
            <person name="Dai N."/>
            <person name="Sheng W."/>
            <person name="Hou X."/>
            <person name="Wei L."/>
        </authorList>
    </citation>
    <scope>NUCLEOTIDE SEQUENCE</scope>
    <source>
        <strain evidence="2">G02</strain>
        <tissue evidence="2">Leaf</tissue>
    </source>
</reference>
<keyword evidence="1" id="KW-1133">Transmembrane helix</keyword>
<dbReference type="EMBL" id="JACGWJ010001110">
    <property type="protein sequence ID" value="KAL0284713.1"/>
    <property type="molecule type" value="Genomic_DNA"/>
</dbReference>